<evidence type="ECO:0000313" key="4">
    <source>
        <dbReference type="EMBL" id="CAL5221659.1"/>
    </source>
</evidence>
<evidence type="ECO:0000256" key="2">
    <source>
        <dbReference type="SAM" id="Phobius"/>
    </source>
</evidence>
<dbReference type="InterPro" id="IPR005097">
    <property type="entry name" value="Sacchrp_dh_NADP-bd"/>
</dbReference>
<organism evidence="4 5">
    <name type="scientific">Coccomyxa viridis</name>
    <dbReference type="NCBI Taxonomy" id="1274662"/>
    <lineage>
        <taxon>Eukaryota</taxon>
        <taxon>Viridiplantae</taxon>
        <taxon>Chlorophyta</taxon>
        <taxon>core chlorophytes</taxon>
        <taxon>Trebouxiophyceae</taxon>
        <taxon>Trebouxiophyceae incertae sedis</taxon>
        <taxon>Coccomyxaceae</taxon>
        <taxon>Coccomyxa</taxon>
    </lineage>
</organism>
<gene>
    <name evidence="4" type="primary">g3887</name>
    <name evidence="4" type="ORF">VP750_LOCUS3318</name>
</gene>
<reference evidence="4 5" key="1">
    <citation type="submission" date="2024-06" db="EMBL/GenBank/DDBJ databases">
        <authorList>
            <person name="Kraege A."/>
            <person name="Thomma B."/>
        </authorList>
    </citation>
    <scope>NUCLEOTIDE SEQUENCE [LARGE SCALE GENOMIC DNA]</scope>
</reference>
<dbReference type="Proteomes" id="UP001497392">
    <property type="component" value="Unassembled WGS sequence"/>
</dbReference>
<feature type="transmembrane region" description="Helical" evidence="2">
    <location>
        <begin position="279"/>
        <end position="301"/>
    </location>
</feature>
<dbReference type="SUPFAM" id="SSF51735">
    <property type="entry name" value="NAD(P)-binding Rossmann-fold domains"/>
    <property type="match status" value="1"/>
</dbReference>
<sequence>MADKQFQIVVFGASGFVGKLVAKHLAQDYVGKSNIRWAMAARSEARLEKVRSDLAKTYPGMKDVPILVADATDQAAIDRVVKQTKVVIACSGPYAKLGTPIVDACVRLGAHCVDITGEVPWVSRTIRKYHNEAAAKRVKIVHMCGFDSIPSDLGSLMVATAMFNKHKRRTAKVRMLVGKSAGGFSGGTIASLMGAMFDETSEELKLAADPYALNPPNAHSGPDGKDSWLPSHDKLAKKWTMPFVMQPINTRVVRRSNALLGNLYGDNFSYTEAMEVPNAIVAFLGSTVLAFVYIILSLRFLRPLVMKVLPSPGQGPTEKQQVEGFWNARVWGVSEAAPGQKPVIVTGRMAGKRDPGYWETSRMLLESGLCLALQEDELKKAGKLQGGVLTPASAMGMILVERLNKAGMEFRVDSDAAVAEE</sequence>
<dbReference type="Gene3D" id="3.40.50.720">
    <property type="entry name" value="NAD(P)-binding Rossmann-like Domain"/>
    <property type="match status" value="1"/>
</dbReference>
<dbReference type="InterPro" id="IPR036291">
    <property type="entry name" value="NAD(P)-bd_dom_sf"/>
</dbReference>
<comment type="caution">
    <text evidence="4">The sequence shown here is derived from an EMBL/GenBank/DDBJ whole genome shotgun (WGS) entry which is preliminary data.</text>
</comment>
<proteinExistence type="inferred from homology"/>
<keyword evidence="5" id="KW-1185">Reference proteome</keyword>
<accession>A0ABP1FS60</accession>
<keyword evidence="2" id="KW-0812">Transmembrane</keyword>
<evidence type="ECO:0000313" key="5">
    <source>
        <dbReference type="Proteomes" id="UP001497392"/>
    </source>
</evidence>
<keyword evidence="2" id="KW-1133">Transmembrane helix</keyword>
<dbReference type="PANTHER" id="PTHR12286">
    <property type="entry name" value="SACCHAROPINE DEHYDROGENASE-LIKE OXIDOREDUCTASE"/>
    <property type="match status" value="1"/>
</dbReference>
<comment type="similarity">
    <text evidence="1">Belongs to the saccharopine dehydrogenase family.</text>
</comment>
<protein>
    <submittedName>
        <fullName evidence="4">G3887 protein</fullName>
    </submittedName>
</protein>
<name>A0ABP1FS60_9CHLO</name>
<feature type="transmembrane region" description="Helical" evidence="2">
    <location>
        <begin position="176"/>
        <end position="197"/>
    </location>
</feature>
<dbReference type="Pfam" id="PF03435">
    <property type="entry name" value="Sacchrp_dh_NADP"/>
    <property type="match status" value="1"/>
</dbReference>
<dbReference type="EMBL" id="CAXHTA020000005">
    <property type="protein sequence ID" value="CAL5221659.1"/>
    <property type="molecule type" value="Genomic_DNA"/>
</dbReference>
<feature type="domain" description="Saccharopine dehydrogenase NADP binding" evidence="3">
    <location>
        <begin position="8"/>
        <end position="140"/>
    </location>
</feature>
<keyword evidence="2" id="KW-0472">Membrane</keyword>
<evidence type="ECO:0000256" key="1">
    <source>
        <dbReference type="ARBA" id="ARBA00038048"/>
    </source>
</evidence>
<dbReference type="PANTHER" id="PTHR12286:SF5">
    <property type="entry name" value="SACCHAROPINE DEHYDROGENASE-LIKE OXIDOREDUCTASE"/>
    <property type="match status" value="1"/>
</dbReference>
<evidence type="ECO:0000259" key="3">
    <source>
        <dbReference type="Pfam" id="PF03435"/>
    </source>
</evidence>
<dbReference type="InterPro" id="IPR051276">
    <property type="entry name" value="Saccharopine_DH-like_oxidrdct"/>
</dbReference>